<dbReference type="InterPro" id="IPR019826">
    <property type="entry name" value="Carboxylesterase_B_AS"/>
</dbReference>
<dbReference type="EMBL" id="JACBAF010001919">
    <property type="protein sequence ID" value="KAF7171602.1"/>
    <property type="molecule type" value="Genomic_DNA"/>
</dbReference>
<name>A0A8H6QG27_9EURO</name>
<dbReference type="SUPFAM" id="SSF53474">
    <property type="entry name" value="alpha/beta-Hydrolases"/>
    <property type="match status" value="1"/>
</dbReference>
<proteinExistence type="inferred from homology"/>
<dbReference type="Pfam" id="PF00135">
    <property type="entry name" value="COesterase"/>
    <property type="match status" value="1"/>
</dbReference>
<feature type="chain" id="PRO_5034448313" description="Carboxylic ester hydrolase" evidence="3">
    <location>
        <begin position="24"/>
        <end position="530"/>
    </location>
</feature>
<feature type="domain" description="Carboxylesterase type B" evidence="4">
    <location>
        <begin position="40"/>
        <end position="373"/>
    </location>
</feature>
<dbReference type="InterPro" id="IPR050309">
    <property type="entry name" value="Type-B_Carboxylest/Lipase"/>
</dbReference>
<dbReference type="InterPro" id="IPR002018">
    <property type="entry name" value="CarbesteraseB"/>
</dbReference>
<dbReference type="PROSITE" id="PS00122">
    <property type="entry name" value="CARBOXYLESTERASE_B_1"/>
    <property type="match status" value="1"/>
</dbReference>
<accession>A0A8H6QG27</accession>
<evidence type="ECO:0000259" key="4">
    <source>
        <dbReference type="Pfam" id="PF00135"/>
    </source>
</evidence>
<dbReference type="GO" id="GO:0016787">
    <property type="term" value="F:hydrolase activity"/>
    <property type="evidence" value="ECO:0007669"/>
    <property type="project" value="UniProtKB-KW"/>
</dbReference>
<dbReference type="Gene3D" id="3.40.50.1820">
    <property type="entry name" value="alpha/beta hydrolase"/>
    <property type="match status" value="2"/>
</dbReference>
<dbReference type="PANTHER" id="PTHR11559">
    <property type="entry name" value="CARBOXYLESTERASE"/>
    <property type="match status" value="1"/>
</dbReference>
<feature type="signal peptide" evidence="3">
    <location>
        <begin position="1"/>
        <end position="23"/>
    </location>
</feature>
<protein>
    <recommendedName>
        <fullName evidence="3">Carboxylic ester hydrolase</fullName>
        <ecNumber evidence="3">3.1.1.-</ecNumber>
    </recommendedName>
</protein>
<evidence type="ECO:0000313" key="5">
    <source>
        <dbReference type="EMBL" id="KAF7171602.1"/>
    </source>
</evidence>
<evidence type="ECO:0000256" key="3">
    <source>
        <dbReference type="RuleBase" id="RU361235"/>
    </source>
</evidence>
<comment type="similarity">
    <text evidence="1 3">Belongs to the type-B carboxylesterase/lipase family.</text>
</comment>
<dbReference type="Proteomes" id="UP000662466">
    <property type="component" value="Unassembled WGS sequence"/>
</dbReference>
<reference evidence="5" key="1">
    <citation type="submission" date="2020-06" db="EMBL/GenBank/DDBJ databases">
        <title>Draft genome sequences of strains closely related to Aspergillus parafelis and Aspergillus hiratsukae.</title>
        <authorList>
            <person name="Dos Santos R.A.C."/>
            <person name="Rivero-Menendez O."/>
            <person name="Steenwyk J.L."/>
            <person name="Mead M.E."/>
            <person name="Goldman G.H."/>
            <person name="Alastruey-Izquierdo A."/>
            <person name="Rokas A."/>
        </authorList>
    </citation>
    <scope>NUCLEOTIDE SEQUENCE</scope>
    <source>
        <strain evidence="5">CNM-CM6106</strain>
    </source>
</reference>
<evidence type="ECO:0000256" key="2">
    <source>
        <dbReference type="ARBA" id="ARBA00022801"/>
    </source>
</evidence>
<dbReference type="EC" id="3.1.1.-" evidence="3"/>
<evidence type="ECO:0000256" key="1">
    <source>
        <dbReference type="ARBA" id="ARBA00005964"/>
    </source>
</evidence>
<dbReference type="InterPro" id="IPR029058">
    <property type="entry name" value="AB_hydrolase_fold"/>
</dbReference>
<dbReference type="AlphaFoldDB" id="A0A8H6QG27"/>
<evidence type="ECO:0000313" key="6">
    <source>
        <dbReference type="Proteomes" id="UP000662466"/>
    </source>
</evidence>
<keyword evidence="3" id="KW-0732">Signal</keyword>
<organism evidence="5 6">
    <name type="scientific">Aspergillus hiratsukae</name>
    <dbReference type="NCBI Taxonomy" id="1194566"/>
    <lineage>
        <taxon>Eukaryota</taxon>
        <taxon>Fungi</taxon>
        <taxon>Dikarya</taxon>
        <taxon>Ascomycota</taxon>
        <taxon>Pezizomycotina</taxon>
        <taxon>Eurotiomycetes</taxon>
        <taxon>Eurotiomycetidae</taxon>
        <taxon>Eurotiales</taxon>
        <taxon>Aspergillaceae</taxon>
        <taxon>Aspergillus</taxon>
        <taxon>Aspergillus subgen. Fumigati</taxon>
    </lineage>
</organism>
<gene>
    <name evidence="5" type="ORF">CNMCM6106_006032</name>
</gene>
<sequence length="530" mass="57211">MVCFTIISLGVTLLATFTRTAYGQFIPNSRFQRDATVGASVQTSSGLIEGHAASQPGVSEYLGIPYAVSPTGDLRFAPPVQYQGNGTVIANAYSPDCPANIGSVPDYPDLTLQAPIIIRTFAQQLGTPQSEDCLYLNVWAKPTGQLKPVLVFIHGGRFSVGGAHSPMYDGENLVAENDVVVVTFNYRLNIFGFSGAPGLTQNVGLLDQRMAIEWVYSNIAGFGGDPDRITIFGQSAGASSVDYYSYIWTEKPLVRGLISHSGTALSFKPNTAEESASYFYNVSNTLGCGNSTDPTDAVVQCVRQQPFEDILAAVRTVPFAPSPALPQPQFHPTVDNVTVFADYAERSAQGKFIKAPYLFTSNDNEAGYYRINAFAAGISLTDEQWNQFNLAAFTCPTGQAAADRVANGVPTWHARYFGDFWNLRLYPTSGTYHGVDLHMVFGTAENITGIPDSSVEEWTNGYMSAAWVKFATDPEQGLDSLGWPRYNAGKNTLIGLAYQNQTGVQMLDPAVYQQGCAALNGDTTPGMGAF</sequence>
<comment type="caution">
    <text evidence="5">The sequence shown here is derived from an EMBL/GenBank/DDBJ whole genome shotgun (WGS) entry which is preliminary data.</text>
</comment>
<keyword evidence="2 3" id="KW-0378">Hydrolase</keyword>